<feature type="transmembrane region" description="Helical" evidence="2">
    <location>
        <begin position="551"/>
        <end position="572"/>
    </location>
</feature>
<accession>A0A2U2N2M3</accession>
<organism evidence="3 4">
    <name type="scientific">Bifidobacterium callitrichidarum</name>
    <dbReference type="NCBI Taxonomy" id="2052941"/>
    <lineage>
        <taxon>Bacteria</taxon>
        <taxon>Bacillati</taxon>
        <taxon>Actinomycetota</taxon>
        <taxon>Actinomycetes</taxon>
        <taxon>Bifidobacteriales</taxon>
        <taxon>Bifidobacteriaceae</taxon>
        <taxon>Bifidobacterium</taxon>
    </lineage>
</organism>
<dbReference type="Proteomes" id="UP000245876">
    <property type="component" value="Unassembled WGS sequence"/>
</dbReference>
<feature type="transmembrane region" description="Helical" evidence="2">
    <location>
        <begin position="377"/>
        <end position="399"/>
    </location>
</feature>
<feature type="compositionally biased region" description="Low complexity" evidence="1">
    <location>
        <begin position="484"/>
        <end position="496"/>
    </location>
</feature>
<feature type="transmembrane region" description="Helical" evidence="2">
    <location>
        <begin position="59"/>
        <end position="77"/>
    </location>
</feature>
<feature type="region of interest" description="Disordered" evidence="1">
    <location>
        <begin position="456"/>
        <end position="498"/>
    </location>
</feature>
<feature type="transmembrane region" description="Helical" evidence="2">
    <location>
        <begin position="236"/>
        <end position="256"/>
    </location>
</feature>
<feature type="transmembrane region" description="Helical" evidence="2">
    <location>
        <begin position="309"/>
        <end position="330"/>
    </location>
</feature>
<reference evidence="3 4" key="1">
    <citation type="journal article" date="2018" name="Int. J. Syst. Evol. Microbiol.">
        <title>Bifidobacterium callitrichidarum sp. nov. from the faeces of the emperor tamarin (Saguinus imperator).</title>
        <authorList>
            <person name="Modesto M."/>
            <person name="Michelini S."/>
            <person name="Sansosti M.C."/>
            <person name="De Filippo C."/>
            <person name="Cavalieri D."/>
            <person name="Qvirist L."/>
            <person name="Andlid T."/>
            <person name="Spiezio C."/>
            <person name="Sandri C."/>
            <person name="Pascarelli S."/>
            <person name="Sgorbati B."/>
            <person name="Mattarelli P."/>
        </authorList>
    </citation>
    <scope>NUCLEOTIDE SEQUENCE [LARGE SCALE GENOMIC DNA]</scope>
    <source>
        <strain evidence="3 4">TRI 5</strain>
    </source>
</reference>
<evidence type="ECO:0000313" key="4">
    <source>
        <dbReference type="Proteomes" id="UP000245876"/>
    </source>
</evidence>
<dbReference type="EMBL" id="QFFM01000027">
    <property type="protein sequence ID" value="PWG63323.1"/>
    <property type="molecule type" value="Genomic_DNA"/>
</dbReference>
<sequence>MGNMQAIGASAGIGVIAAIVLSVFPAIALNSFGNGSVFGNNGLMSGVTDMLQITNGVNFFHYLILSLVIGVGGGSSINLNTSAINDYANQLTGVDISGLTSNLNVSNLISYPLGLTGVALLIGSAFGAYMVSRLKGIRFKFAGLISGVIAGVLSALVVTLLSAIGQAPIVESNVIVAHLSGATWRTFLVTFLLAAVGSVSGYALAQYASDSKTVFQAFWQWLHRSRGFVRSTAEVLTLQLALFLVVSIVALFVVTFKAGQGMILMTFPITMLFIGEMFFTFATFGTMSVTQGTNQLPSNASLFSSDLGMSVWPIWLLFVLFFLVTALTALRASARNMYDPAYMGWKHTWKMPVAVMVFWLLVSAIFGAIGFDLDSFNTLHMIIAPAMWNFIIMGIWAVLVEVAAMTFGPTIVVSVPALWPALVGGTVRATPQPVVDYIYASGAMFGKWPTWGAPSEGVSVRPFDGGSNPPATPGGPVGGPTPPATTAQGSPSAPAAAPAPAPGVAPFAAAPTAAPTAIPAVPAAAPTAAPGTPGAVPGAATVTMTAQQKRIFIITGAVVGFLVVFGIAYGALSSSVFSAKSVANSYISAIESGDYDKANEIAKPAVDQSKAALLTSKASAGENTTITNARISETTTNADGTVTAKLSYTLGGKEVTSDSIKMVANGSKFLIFKNWTVTEPLVKSIKVSLPSSIDSVVINGVTVTSKNSTTSSDDYSYYGSLEFPVYPGIYKATAPKSEYYSSNTVSVSTNSDSSDSLKLESTDKLKSALNDALKSAIDECAASTEAEPEGCPFGYSSYYGTSRYRNFKWKVKDYATVDDVEMARSSYTTKEGEVKMNYEYHSSDGWEPEDGSRSFTANGTFSISDGKVSVSIAN</sequence>
<feature type="transmembrane region" description="Helical" evidence="2">
    <location>
        <begin position="263"/>
        <end position="289"/>
    </location>
</feature>
<gene>
    <name evidence="3" type="ORF">DF196_10950</name>
</gene>
<comment type="caution">
    <text evidence="3">The sequence shown here is derived from an EMBL/GenBank/DDBJ whole genome shotgun (WGS) entry which is preliminary data.</text>
</comment>
<evidence type="ECO:0000256" key="2">
    <source>
        <dbReference type="SAM" id="Phobius"/>
    </source>
</evidence>
<keyword evidence="2" id="KW-0472">Membrane</keyword>
<name>A0A2U2N2M3_9BIFI</name>
<protein>
    <submittedName>
        <fullName evidence="3">Heme utilization protein</fullName>
    </submittedName>
</protein>
<feature type="transmembrane region" description="Helical" evidence="2">
    <location>
        <begin position="6"/>
        <end position="29"/>
    </location>
</feature>
<feature type="transmembrane region" description="Helical" evidence="2">
    <location>
        <begin position="109"/>
        <end position="129"/>
    </location>
</feature>
<proteinExistence type="predicted"/>
<keyword evidence="2" id="KW-0812">Transmembrane</keyword>
<feature type="transmembrane region" description="Helical" evidence="2">
    <location>
        <begin position="351"/>
        <end position="371"/>
    </location>
</feature>
<evidence type="ECO:0000313" key="3">
    <source>
        <dbReference type="EMBL" id="PWG63323.1"/>
    </source>
</evidence>
<keyword evidence="2" id="KW-1133">Transmembrane helix</keyword>
<feature type="transmembrane region" description="Helical" evidence="2">
    <location>
        <begin position="141"/>
        <end position="164"/>
    </location>
</feature>
<evidence type="ECO:0000256" key="1">
    <source>
        <dbReference type="SAM" id="MobiDB-lite"/>
    </source>
</evidence>
<dbReference type="AlphaFoldDB" id="A0A2U2N2M3"/>
<dbReference type="OrthoDB" id="5181884at2"/>
<keyword evidence="4" id="KW-1185">Reference proteome</keyword>